<dbReference type="Pfam" id="PF13679">
    <property type="entry name" value="Methyltransf_32"/>
    <property type="match status" value="1"/>
</dbReference>
<feature type="domain" description="Methyltransferase" evidence="1">
    <location>
        <begin position="4"/>
        <end position="166"/>
    </location>
</feature>
<accession>A0A1Y2BPY9</accession>
<dbReference type="PANTHER" id="PTHR12496">
    <property type="entry name" value="CGI-41 METHYLTRANSFERASE"/>
    <property type="match status" value="1"/>
</dbReference>
<organism evidence="2 3">
    <name type="scientific">Rhizoclosmatium globosum</name>
    <dbReference type="NCBI Taxonomy" id="329046"/>
    <lineage>
        <taxon>Eukaryota</taxon>
        <taxon>Fungi</taxon>
        <taxon>Fungi incertae sedis</taxon>
        <taxon>Chytridiomycota</taxon>
        <taxon>Chytridiomycota incertae sedis</taxon>
        <taxon>Chytridiomycetes</taxon>
        <taxon>Chytridiales</taxon>
        <taxon>Chytriomycetaceae</taxon>
        <taxon>Rhizoclosmatium</taxon>
    </lineage>
</organism>
<dbReference type="AlphaFoldDB" id="A0A1Y2BPY9"/>
<dbReference type="InterPro" id="IPR025714">
    <property type="entry name" value="Methyltranfer_dom"/>
</dbReference>
<protein>
    <recommendedName>
        <fullName evidence="1">Methyltransferase domain-containing protein</fullName>
    </recommendedName>
</protein>
<evidence type="ECO:0000259" key="1">
    <source>
        <dbReference type="Pfam" id="PF13679"/>
    </source>
</evidence>
<dbReference type="Proteomes" id="UP000193642">
    <property type="component" value="Unassembled WGS sequence"/>
</dbReference>
<reference evidence="2 3" key="1">
    <citation type="submission" date="2016-07" db="EMBL/GenBank/DDBJ databases">
        <title>Pervasive Adenine N6-methylation of Active Genes in Fungi.</title>
        <authorList>
            <consortium name="DOE Joint Genome Institute"/>
            <person name="Mondo S.J."/>
            <person name="Dannebaum R.O."/>
            <person name="Kuo R.C."/>
            <person name="Labutti K."/>
            <person name="Haridas S."/>
            <person name="Kuo A."/>
            <person name="Salamov A."/>
            <person name="Ahrendt S.R."/>
            <person name="Lipzen A."/>
            <person name="Sullivan W."/>
            <person name="Andreopoulos W.B."/>
            <person name="Clum A."/>
            <person name="Lindquist E."/>
            <person name="Daum C."/>
            <person name="Ramamoorthy G.K."/>
            <person name="Gryganskyi A."/>
            <person name="Culley D."/>
            <person name="Magnuson J.K."/>
            <person name="James T.Y."/>
            <person name="O'Malley M.A."/>
            <person name="Stajich J.E."/>
            <person name="Spatafora J.W."/>
            <person name="Visel A."/>
            <person name="Grigoriev I.V."/>
        </authorList>
    </citation>
    <scope>NUCLEOTIDE SEQUENCE [LARGE SCALE GENOMIC DNA]</scope>
    <source>
        <strain evidence="2 3">JEL800</strain>
    </source>
</reference>
<dbReference type="InterPro" id="IPR052220">
    <property type="entry name" value="METTL25"/>
</dbReference>
<name>A0A1Y2BPY9_9FUNG</name>
<proteinExistence type="predicted"/>
<evidence type="ECO:0000313" key="3">
    <source>
        <dbReference type="Proteomes" id="UP000193642"/>
    </source>
</evidence>
<comment type="caution">
    <text evidence="2">The sequence shown here is derived from an EMBL/GenBank/DDBJ whole genome shotgun (WGS) entry which is preliminary data.</text>
</comment>
<keyword evidence="3" id="KW-1185">Reference proteome</keyword>
<evidence type="ECO:0000313" key="2">
    <source>
        <dbReference type="EMBL" id="ORY36677.1"/>
    </source>
</evidence>
<dbReference type="STRING" id="329046.A0A1Y2BPY9"/>
<dbReference type="OrthoDB" id="10258156at2759"/>
<sequence length="389" mass="43576">MSKKKLYEVERFSKLIIERLASSPYKDSTTVIDIGAGQGYLTHRLTTQHPCVAVDFDTIQTVGSTARGNDIRKGKFKDSRIDMKLKSKPQPRKPITYKTAHMNQDTLISLVKDLESDPECESKDFCLVGLHACGDLSATAMLTTFRDCESVKTIAVVPCCFNLLTTECETVHGSNQTHFGFPISKHIQSLSTIHSLSLPHTARNLACQNFDSFSAGTIESSLHNHYKRALLSALLAHYNLEAETQEPERGPSTFASGAEEGQPTAELCSSNIEKKYHKFRLNKLSPEALKGPFVPYAVEAVACLGLAGKLSREQIEEFATLERYKNAEREVFVVHCVRSLLARVVESLLLMDRYLFLSEMGKDIRFEMRNLFDIGESPRNMVFIAEKIK</sequence>
<gene>
    <name evidence="2" type="ORF">BCR33DRAFT_475038</name>
</gene>
<dbReference type="EMBL" id="MCGO01000054">
    <property type="protein sequence ID" value="ORY36677.1"/>
    <property type="molecule type" value="Genomic_DNA"/>
</dbReference>
<dbReference type="PANTHER" id="PTHR12496:SF0">
    <property type="entry name" value="METHYLTRANSFERASE DOMAIN-CONTAINING PROTEIN"/>
    <property type="match status" value="1"/>
</dbReference>